<sequence length="138" mass="14527">MPDERAQLALTRVHAPTYLRRLVAAAAAAICTCKHEEEVAATCIYKHGGEEAVVAFACRLGEGEEVTCSGKLAAAAAVETCACSDGVEVLHSEEVVIHSKEVASCDDGEEEEEVMVVEICVGSGALLVVGVMEEYRSS</sequence>
<dbReference type="AlphaFoldDB" id="A0AAQ3QRE7"/>
<dbReference type="Proteomes" id="UP001327560">
    <property type="component" value="Chromosome 8"/>
</dbReference>
<accession>A0AAQ3QRE7</accession>
<organism evidence="1 2">
    <name type="scientific">Canna indica</name>
    <name type="common">Indian-shot</name>
    <dbReference type="NCBI Taxonomy" id="4628"/>
    <lineage>
        <taxon>Eukaryota</taxon>
        <taxon>Viridiplantae</taxon>
        <taxon>Streptophyta</taxon>
        <taxon>Embryophyta</taxon>
        <taxon>Tracheophyta</taxon>
        <taxon>Spermatophyta</taxon>
        <taxon>Magnoliopsida</taxon>
        <taxon>Liliopsida</taxon>
        <taxon>Zingiberales</taxon>
        <taxon>Cannaceae</taxon>
        <taxon>Canna</taxon>
    </lineage>
</organism>
<name>A0AAQ3QRE7_9LILI</name>
<protein>
    <submittedName>
        <fullName evidence="1">Uncharacterized protein</fullName>
    </submittedName>
</protein>
<evidence type="ECO:0000313" key="1">
    <source>
        <dbReference type="EMBL" id="WOL17715.1"/>
    </source>
</evidence>
<keyword evidence="2" id="KW-1185">Reference proteome</keyword>
<dbReference type="EMBL" id="CP136897">
    <property type="protein sequence ID" value="WOL17715.1"/>
    <property type="molecule type" value="Genomic_DNA"/>
</dbReference>
<evidence type="ECO:0000313" key="2">
    <source>
        <dbReference type="Proteomes" id="UP001327560"/>
    </source>
</evidence>
<gene>
    <name evidence="1" type="ORF">Cni_G26508</name>
</gene>
<proteinExistence type="predicted"/>
<reference evidence="1 2" key="1">
    <citation type="submission" date="2023-10" db="EMBL/GenBank/DDBJ databases">
        <title>Chromosome-scale genome assembly provides insights into flower coloration mechanisms of Canna indica.</title>
        <authorList>
            <person name="Li C."/>
        </authorList>
    </citation>
    <scope>NUCLEOTIDE SEQUENCE [LARGE SCALE GENOMIC DNA]</scope>
    <source>
        <tissue evidence="1">Flower</tissue>
    </source>
</reference>